<dbReference type="Proteomes" id="UP000095282">
    <property type="component" value="Unplaced"/>
</dbReference>
<evidence type="ECO:0000313" key="2">
    <source>
        <dbReference type="WBParaSite" id="Csp11.Scaffold629.g16500.t1"/>
    </source>
</evidence>
<sequence>MDDDSESREFLKSRHSLKTGEELLNAAVEVPNELSNAEKERYNEMAERESVMTYQKVMWKGEQFNQHPESSSNPVYFNQQVDDADLANLKKKCNAKQFLELHGCYPNESLVNFQHDRSDEIPSCYHVRRVKEDKLSMKFQDVIRDFKIIGRGGKEYIYDM</sequence>
<accession>A0A1I7UAG0</accession>
<dbReference type="AlphaFoldDB" id="A0A1I7UAG0"/>
<name>A0A1I7UAG0_9PELO</name>
<dbReference type="eggNOG" id="ENOG502TJ3S">
    <property type="taxonomic scope" value="Eukaryota"/>
</dbReference>
<keyword evidence="1" id="KW-1185">Reference proteome</keyword>
<reference evidence="2" key="1">
    <citation type="submission" date="2016-11" db="UniProtKB">
        <authorList>
            <consortium name="WormBaseParasite"/>
        </authorList>
    </citation>
    <scope>IDENTIFICATION</scope>
</reference>
<organism evidence="1 2">
    <name type="scientific">Caenorhabditis tropicalis</name>
    <dbReference type="NCBI Taxonomy" id="1561998"/>
    <lineage>
        <taxon>Eukaryota</taxon>
        <taxon>Metazoa</taxon>
        <taxon>Ecdysozoa</taxon>
        <taxon>Nematoda</taxon>
        <taxon>Chromadorea</taxon>
        <taxon>Rhabditida</taxon>
        <taxon>Rhabditina</taxon>
        <taxon>Rhabditomorpha</taxon>
        <taxon>Rhabditoidea</taxon>
        <taxon>Rhabditidae</taxon>
        <taxon>Peloderinae</taxon>
        <taxon>Caenorhabditis</taxon>
    </lineage>
</organism>
<protein>
    <submittedName>
        <fullName evidence="2">Tyrosine-protein phosphatase domain-containing protein</fullName>
    </submittedName>
</protein>
<proteinExistence type="predicted"/>
<evidence type="ECO:0000313" key="1">
    <source>
        <dbReference type="Proteomes" id="UP000095282"/>
    </source>
</evidence>
<dbReference type="WBParaSite" id="Csp11.Scaffold629.g16500.t1">
    <property type="protein sequence ID" value="Csp11.Scaffold629.g16500.t1"/>
    <property type="gene ID" value="Csp11.Scaffold629.g16500"/>
</dbReference>